<dbReference type="SUPFAM" id="SSF50998">
    <property type="entry name" value="Quinoprotein alcohol dehydrogenase-like"/>
    <property type="match status" value="1"/>
</dbReference>
<dbReference type="InterPro" id="IPR007111">
    <property type="entry name" value="NACHT_NTPase"/>
</dbReference>
<dbReference type="Gene3D" id="2.130.10.10">
    <property type="entry name" value="YVTN repeat-like/Quinoprotein amine dehydrogenase"/>
    <property type="match status" value="3"/>
</dbReference>
<dbReference type="SMART" id="SM00320">
    <property type="entry name" value="WD40"/>
    <property type="match status" value="7"/>
</dbReference>
<evidence type="ECO:0000256" key="2">
    <source>
        <dbReference type="PROSITE-ProRule" id="PRU00221"/>
    </source>
</evidence>
<dbReference type="Pfam" id="PF00400">
    <property type="entry name" value="WD40"/>
    <property type="match status" value="4"/>
</dbReference>
<sequence>MYALLVETKETISHQTQQQERRHEDDKSEECLRELFQTNPKNDRERIIRRKDNTPTLFKSSYEWILDVEEFRRWRTHPESRRLWIRGDPGKGKTMLLCGIIEELEQSDPRPLCYFFCQATVPALDNATSVLRSLVLQLAQKYPWLRNQVLAVYEKGGKARFNDHNAWGTMYELLNSMLSDPQLDGVLLIVDALDECTTDRPKLLQFIKNLSTISRAKVIISSRKWTEIGEMLGEDDTNGSTITLELHDDLISKAVHSYINREVQQLASRKRFNEITCSEIRLYLRKQSQDTFLWVSLVCQALLDGSVKKRNVMKVLETFPPGLDAFYERMISSLPSLDEDLYKEILSVMSILKRPVTIEELLPLLQSHFSNDTESLEEAIESCGSFLKIQAERIYFVHQSAVEFLKSSASNLPTVVERHKSVFQRSMDVLNRPGHLKRDIYGLKEPGTGIAEIHTPEPDPLCALQYFCTYWVDHLTDWVCEQRVAMGKPTPQENSVISEVDTFLRGKFLNWIEALSLLRQMQQAIQAIQKLQGLFSQSPNSIEQGLSAFIHDANRFLLYHKVMIENAPLQLYASALLFSPDQSVVKVQFRDEAPDWVTITPGLETRWSACLQTLDYNVEREYGACCVAYSSDGEWLVTRYVDGTVKLWHAKSGTCTHTVHIGIHGEEDEQHSGSKGSKLVAFSADGKSVVSSSWNGFVKVWDRDTGRCTHQLEPHSRRATATAISSDGYTVASAFWNYIIIQSTKGEFPARTVERHPGRGEAHSIALSADGRWIALGSINHLIEIFDVSTGDGQQISTDDRIFTVAWSPDGAWVASGGLRGICSIVRIWERQTGKIIRRFKYEIPSKPGYGDYPNYMDFSADKRFLAAGSRYDICVWNTSTGALTWAMYGSNTRNINSISFSPDAQRIVSASYPSTIDVWDLSITADSIPHWPIPGMEQLIFADNDRFLAHDLRMDKIRLWDRRADMPESTFYEKSVSAIALSQDGQQLAPPSQFGTQVPMLSQCKSVVARSIFALMSMVLKRAFANKDIGTMK</sequence>
<dbReference type="PANTHER" id="PTHR10039:SF14">
    <property type="entry name" value="NACHT DOMAIN-CONTAINING PROTEIN"/>
    <property type="match status" value="1"/>
</dbReference>
<organism evidence="4 5">
    <name type="scientific">Colletotrichum scovillei</name>
    <dbReference type="NCBI Taxonomy" id="1209932"/>
    <lineage>
        <taxon>Eukaryota</taxon>
        <taxon>Fungi</taxon>
        <taxon>Dikarya</taxon>
        <taxon>Ascomycota</taxon>
        <taxon>Pezizomycotina</taxon>
        <taxon>Sordariomycetes</taxon>
        <taxon>Hypocreomycetidae</taxon>
        <taxon>Glomerellales</taxon>
        <taxon>Glomerellaceae</taxon>
        <taxon>Colletotrichum</taxon>
        <taxon>Colletotrichum acutatum species complex</taxon>
    </lineage>
</organism>
<dbReference type="InterPro" id="IPR027417">
    <property type="entry name" value="P-loop_NTPase"/>
</dbReference>
<dbReference type="InterPro" id="IPR015943">
    <property type="entry name" value="WD40/YVTN_repeat-like_dom_sf"/>
</dbReference>
<dbReference type="InterPro" id="IPR056884">
    <property type="entry name" value="NPHP3-like_N"/>
</dbReference>
<evidence type="ECO:0000313" key="4">
    <source>
        <dbReference type="EMBL" id="KAG7041614.1"/>
    </source>
</evidence>
<dbReference type="CDD" id="cd00200">
    <property type="entry name" value="WD40"/>
    <property type="match status" value="1"/>
</dbReference>
<dbReference type="InterPro" id="IPR001680">
    <property type="entry name" value="WD40_rpt"/>
</dbReference>
<feature type="repeat" description="WD" evidence="2">
    <location>
        <begin position="627"/>
        <end position="658"/>
    </location>
</feature>
<name>A0A9P7QRR5_9PEZI</name>
<comment type="caution">
    <text evidence="4">The sequence shown here is derived from an EMBL/GenBank/DDBJ whole genome shotgun (WGS) entry which is preliminary data.</text>
</comment>
<evidence type="ECO:0000256" key="1">
    <source>
        <dbReference type="ARBA" id="ARBA00022737"/>
    </source>
</evidence>
<dbReference type="PROSITE" id="PS50837">
    <property type="entry name" value="NACHT"/>
    <property type="match status" value="1"/>
</dbReference>
<accession>A0A9P7QRR5</accession>
<dbReference type="InterPro" id="IPR011047">
    <property type="entry name" value="Quinoprotein_ADH-like_sf"/>
</dbReference>
<keyword evidence="2" id="KW-0853">WD repeat</keyword>
<evidence type="ECO:0000259" key="3">
    <source>
        <dbReference type="PROSITE" id="PS50837"/>
    </source>
</evidence>
<dbReference type="PROSITE" id="PS50082">
    <property type="entry name" value="WD_REPEATS_2"/>
    <property type="match status" value="3"/>
</dbReference>
<dbReference type="AlphaFoldDB" id="A0A9P7QRR5"/>
<dbReference type="PANTHER" id="PTHR10039">
    <property type="entry name" value="AMELOGENIN"/>
    <property type="match status" value="1"/>
</dbReference>
<keyword evidence="5" id="KW-1185">Reference proteome</keyword>
<dbReference type="SUPFAM" id="SSF52540">
    <property type="entry name" value="P-loop containing nucleoside triphosphate hydrolases"/>
    <property type="match status" value="1"/>
</dbReference>
<dbReference type="Gene3D" id="3.40.50.300">
    <property type="entry name" value="P-loop containing nucleotide triphosphate hydrolases"/>
    <property type="match status" value="1"/>
</dbReference>
<dbReference type="Proteomes" id="UP000699042">
    <property type="component" value="Unassembled WGS sequence"/>
</dbReference>
<gene>
    <name evidence="4" type="ORF">JMJ77_012134</name>
</gene>
<proteinExistence type="predicted"/>
<keyword evidence="1" id="KW-0677">Repeat</keyword>
<feature type="repeat" description="WD" evidence="2">
    <location>
        <begin position="889"/>
        <end position="923"/>
    </location>
</feature>
<reference evidence="4" key="1">
    <citation type="submission" date="2021-05" db="EMBL/GenBank/DDBJ databases">
        <title>Comparative genomics of three Colletotrichum scovillei strains and genetic complementation revealed genes involved fungal growth and virulence on chili pepper.</title>
        <authorList>
            <person name="Hsieh D.-K."/>
            <person name="Chuang S.-C."/>
            <person name="Chen C.-Y."/>
            <person name="Chao Y.-T."/>
            <person name="Lu M.-Y.J."/>
            <person name="Lee M.-H."/>
            <person name="Shih M.-C."/>
        </authorList>
    </citation>
    <scope>NUCLEOTIDE SEQUENCE</scope>
    <source>
        <strain evidence="4">Coll-153</strain>
    </source>
</reference>
<feature type="domain" description="NACHT" evidence="3">
    <location>
        <begin position="81"/>
        <end position="223"/>
    </location>
</feature>
<dbReference type="PROSITE" id="PS50294">
    <property type="entry name" value="WD_REPEATS_REGION"/>
    <property type="match status" value="1"/>
</dbReference>
<evidence type="ECO:0000313" key="5">
    <source>
        <dbReference type="Proteomes" id="UP000699042"/>
    </source>
</evidence>
<protein>
    <submittedName>
        <fullName evidence="4">Vegetative incompatibility protein HET-E-1</fullName>
    </submittedName>
</protein>
<dbReference type="Pfam" id="PF24883">
    <property type="entry name" value="NPHP3_N"/>
    <property type="match status" value="1"/>
</dbReference>
<dbReference type="EMBL" id="JAESDN010000014">
    <property type="protein sequence ID" value="KAG7041614.1"/>
    <property type="molecule type" value="Genomic_DNA"/>
</dbReference>
<feature type="repeat" description="WD" evidence="2">
    <location>
        <begin position="680"/>
        <end position="711"/>
    </location>
</feature>